<dbReference type="OrthoDB" id="9773948at2"/>
<dbReference type="Pfam" id="PF02926">
    <property type="entry name" value="THUMP"/>
    <property type="match status" value="1"/>
</dbReference>
<dbReference type="GO" id="GO:0005829">
    <property type="term" value="C:cytosol"/>
    <property type="evidence" value="ECO:0007669"/>
    <property type="project" value="TreeGrafter"/>
</dbReference>
<evidence type="ECO:0000256" key="3">
    <source>
        <dbReference type="ARBA" id="ARBA00022555"/>
    </source>
</evidence>
<keyword evidence="5 11" id="KW-0547">Nucleotide-binding</keyword>
<comment type="similarity">
    <text evidence="11">Belongs to the ThiI family.</text>
</comment>
<feature type="domain" description="Rhodanese" evidence="12">
    <location>
        <begin position="412"/>
        <end position="493"/>
    </location>
</feature>
<keyword evidence="17" id="KW-1185">Reference proteome</keyword>
<keyword evidence="7 11" id="KW-0694">RNA-binding</keyword>
<dbReference type="GO" id="GO:0004810">
    <property type="term" value="F:CCA tRNA nucleotidyltransferase activity"/>
    <property type="evidence" value="ECO:0007669"/>
    <property type="project" value="InterPro"/>
</dbReference>
<dbReference type="InterPro" id="IPR001763">
    <property type="entry name" value="Rhodanese-like_dom"/>
</dbReference>
<evidence type="ECO:0000313" key="14">
    <source>
        <dbReference type="EMBL" id="GEN24627.1"/>
    </source>
</evidence>
<evidence type="ECO:0000259" key="12">
    <source>
        <dbReference type="PROSITE" id="PS50206"/>
    </source>
</evidence>
<evidence type="ECO:0000256" key="7">
    <source>
        <dbReference type="ARBA" id="ARBA00022884"/>
    </source>
</evidence>
<dbReference type="GO" id="GO:0140741">
    <property type="term" value="F:tRNA-uracil-4 sulfurtransferase activity"/>
    <property type="evidence" value="ECO:0007669"/>
    <property type="project" value="UniProtKB-EC"/>
</dbReference>
<feature type="binding site" evidence="11">
    <location>
        <position position="268"/>
    </location>
    <ligand>
        <name>ATP</name>
        <dbReference type="ChEBI" id="CHEBI:30616"/>
    </ligand>
</feature>
<comment type="catalytic activity">
    <reaction evidence="11">
        <text>[ThiS sulfur-carrier protein]-C-terminal Gly-Gly-AMP + S-sulfanyl-L-cysteinyl-[cysteine desulfurase] + AH2 = [ThiS sulfur-carrier protein]-C-terminal-Gly-aminoethanethioate + L-cysteinyl-[cysteine desulfurase] + A + AMP + 2 H(+)</text>
        <dbReference type="Rhea" id="RHEA:43340"/>
        <dbReference type="Rhea" id="RHEA-COMP:12157"/>
        <dbReference type="Rhea" id="RHEA-COMP:12158"/>
        <dbReference type="Rhea" id="RHEA-COMP:12910"/>
        <dbReference type="Rhea" id="RHEA-COMP:19908"/>
        <dbReference type="ChEBI" id="CHEBI:13193"/>
        <dbReference type="ChEBI" id="CHEBI:15378"/>
        <dbReference type="ChEBI" id="CHEBI:17499"/>
        <dbReference type="ChEBI" id="CHEBI:29950"/>
        <dbReference type="ChEBI" id="CHEBI:61963"/>
        <dbReference type="ChEBI" id="CHEBI:90618"/>
        <dbReference type="ChEBI" id="CHEBI:232372"/>
        <dbReference type="ChEBI" id="CHEBI:456215"/>
    </reaction>
</comment>
<protein>
    <recommendedName>
        <fullName evidence="11">tRNA sulfurtransferase</fullName>
        <ecNumber evidence="11">2.8.1.4</ecNumber>
    </recommendedName>
    <alternativeName>
        <fullName evidence="11">Sulfur carrier protein ThiS sulfurtransferase</fullName>
    </alternativeName>
    <alternativeName>
        <fullName evidence="11">Thiamine biosynthesis protein ThiI</fullName>
    </alternativeName>
    <alternativeName>
        <fullName evidence="11">tRNA 4-thiouridine synthase</fullName>
    </alternativeName>
</protein>
<evidence type="ECO:0000256" key="6">
    <source>
        <dbReference type="ARBA" id="ARBA00022840"/>
    </source>
</evidence>
<keyword evidence="3 11" id="KW-0820">tRNA-binding</keyword>
<feature type="active site" description="Cysteine persulfide intermediate" evidence="11">
    <location>
        <position position="464"/>
    </location>
</feature>
<dbReference type="PROSITE" id="PS50206">
    <property type="entry name" value="RHODANESE_3"/>
    <property type="match status" value="1"/>
</dbReference>
<feature type="domain" description="THUMP" evidence="13">
    <location>
        <begin position="64"/>
        <end position="170"/>
    </location>
</feature>
<dbReference type="UniPathway" id="UPA00060"/>
<dbReference type="InterPro" id="IPR020536">
    <property type="entry name" value="ThiI_AANH"/>
</dbReference>
<dbReference type="NCBIfam" id="TIGR04271">
    <property type="entry name" value="ThiI_C_thiazole"/>
    <property type="match status" value="1"/>
</dbReference>
<dbReference type="EMBL" id="FRCA01000009">
    <property type="protein sequence ID" value="SHM52092.1"/>
    <property type="molecule type" value="Genomic_DNA"/>
</dbReference>
<dbReference type="GO" id="GO:0009228">
    <property type="term" value="P:thiamine biosynthetic process"/>
    <property type="evidence" value="ECO:0007669"/>
    <property type="project" value="UniProtKB-KW"/>
</dbReference>
<evidence type="ECO:0000256" key="9">
    <source>
        <dbReference type="ARBA" id="ARBA00023157"/>
    </source>
</evidence>
<dbReference type="Gene3D" id="3.30.2130.30">
    <property type="match status" value="1"/>
</dbReference>
<dbReference type="HAMAP" id="MF_00021">
    <property type="entry name" value="ThiI"/>
    <property type="match status" value="1"/>
</dbReference>
<evidence type="ECO:0000256" key="11">
    <source>
        <dbReference type="HAMAP-Rule" id="MF_00021"/>
    </source>
</evidence>
<dbReference type="Pfam" id="PF02568">
    <property type="entry name" value="ThiI"/>
    <property type="match status" value="1"/>
</dbReference>
<feature type="binding site" evidence="11">
    <location>
        <begin position="186"/>
        <end position="187"/>
    </location>
    <ligand>
        <name>ATP</name>
        <dbReference type="ChEBI" id="CHEBI:30616"/>
    </ligand>
</feature>
<comment type="catalytic activity">
    <reaction evidence="11">
        <text>[ThiI sulfur-carrier protein]-S-sulfanyl-L-cysteine + a uridine in tRNA + 2 reduced [2Fe-2S]-[ferredoxin] + ATP + H(+) = [ThiI sulfur-carrier protein]-L-cysteine + a 4-thiouridine in tRNA + 2 oxidized [2Fe-2S]-[ferredoxin] + AMP + diphosphate</text>
        <dbReference type="Rhea" id="RHEA:24176"/>
        <dbReference type="Rhea" id="RHEA-COMP:10000"/>
        <dbReference type="Rhea" id="RHEA-COMP:10001"/>
        <dbReference type="Rhea" id="RHEA-COMP:13337"/>
        <dbReference type="Rhea" id="RHEA-COMP:13338"/>
        <dbReference type="Rhea" id="RHEA-COMP:13339"/>
        <dbReference type="Rhea" id="RHEA-COMP:13340"/>
        <dbReference type="ChEBI" id="CHEBI:15378"/>
        <dbReference type="ChEBI" id="CHEBI:29950"/>
        <dbReference type="ChEBI" id="CHEBI:30616"/>
        <dbReference type="ChEBI" id="CHEBI:33019"/>
        <dbReference type="ChEBI" id="CHEBI:33737"/>
        <dbReference type="ChEBI" id="CHEBI:33738"/>
        <dbReference type="ChEBI" id="CHEBI:61963"/>
        <dbReference type="ChEBI" id="CHEBI:65315"/>
        <dbReference type="ChEBI" id="CHEBI:136798"/>
        <dbReference type="ChEBI" id="CHEBI:456215"/>
        <dbReference type="EC" id="2.8.1.4"/>
    </reaction>
</comment>
<dbReference type="GO" id="GO:0005524">
    <property type="term" value="F:ATP binding"/>
    <property type="evidence" value="ECO:0007669"/>
    <property type="project" value="UniProtKB-UniRule"/>
</dbReference>
<dbReference type="GO" id="GO:0052837">
    <property type="term" value="P:thiazole biosynthetic process"/>
    <property type="evidence" value="ECO:0007669"/>
    <property type="project" value="InterPro"/>
</dbReference>
<evidence type="ECO:0000256" key="10">
    <source>
        <dbReference type="ARBA" id="ARBA00023284"/>
    </source>
</evidence>
<evidence type="ECO:0000259" key="13">
    <source>
        <dbReference type="PROSITE" id="PS51165"/>
    </source>
</evidence>
<feature type="binding site" evidence="11">
    <location>
        <position position="299"/>
    </location>
    <ligand>
        <name>ATP</name>
        <dbReference type="ChEBI" id="CHEBI:30616"/>
    </ligand>
</feature>
<reference evidence="15 16" key="1">
    <citation type="submission" date="2016-11" db="EMBL/GenBank/DDBJ databases">
        <authorList>
            <person name="Jaros S."/>
            <person name="Januszkiewicz K."/>
            <person name="Wedrychowicz H."/>
        </authorList>
    </citation>
    <scope>NUCLEOTIDE SEQUENCE [LARGE SCALE GENOMIC DNA]</scope>
    <source>
        <strain evidence="15 16">DSM 4740</strain>
    </source>
</reference>
<sequence length="495" mass="55347">MLYHLTLSADTTIKSPSVRRHLGKILSTNLRNALRRIEPEAKVRAEWDQLWIRLPDGLDTDTTERLELCMARTPGIHLVARVEQSSFIDLDDLAQQVVARWAARVEGQQFRVSARRRGTHDFNSQQAERHIGGALLDATEGASVNLQHPRIDVRLRIEGDQLLHHITERPGVGGYPLGSQGQALVLMSGGYDSPVAAWKMMRRGVKCHFVLFRFAGDEQLQAVHRITHHLWQQHGSSHQVSFTSVPFEEIIDAIRQHVDEGLTGVVLKRMMIRAATRVAHRARVSVLVTGEAIAQVSSQTLHNLALIDNATHLPILRPVLADNKQDIIDIARQIDTAELSASMPEYCGTVSQKPHIKACREAVTEAETRLDMDALIHAAISRAWSGKLGRDAPSVPRETIASVSLENLTATSARNTTIIDVRAPDEVDARPLPQSHVEILQIPFYELQSRAEELSPDRHYLLYCEQGTMSRLQALHLRDRGIHDVAILAPLSRQH</sequence>
<evidence type="ECO:0000256" key="2">
    <source>
        <dbReference type="ARBA" id="ARBA00022490"/>
    </source>
</evidence>
<dbReference type="SUPFAM" id="SSF52821">
    <property type="entry name" value="Rhodanese/Cell cycle control phosphatase"/>
    <property type="match status" value="1"/>
</dbReference>
<comment type="function">
    <text evidence="11">Catalyzes the ATP-dependent transfer of a sulfur to tRNA to produce 4-thiouridine in position 8 of tRNAs, which functions as a near-UV photosensor. Also catalyzes the transfer of sulfur to the sulfur carrier protein ThiS, forming ThiS-thiocarboxylate. This is a step in the synthesis of thiazole, in the thiamine biosynthesis pathway. The sulfur is donated as persulfide by IscS.</text>
</comment>
<organism evidence="15 16">
    <name type="scientific">Halomonas cupida</name>
    <dbReference type="NCBI Taxonomy" id="44933"/>
    <lineage>
        <taxon>Bacteria</taxon>
        <taxon>Pseudomonadati</taxon>
        <taxon>Pseudomonadota</taxon>
        <taxon>Gammaproteobacteria</taxon>
        <taxon>Oceanospirillales</taxon>
        <taxon>Halomonadaceae</taxon>
        <taxon>Halomonas</taxon>
    </lineage>
</organism>
<dbReference type="GO" id="GO:0009229">
    <property type="term" value="P:thiamine diphosphate biosynthetic process"/>
    <property type="evidence" value="ECO:0007669"/>
    <property type="project" value="UniProtKB-UniRule"/>
</dbReference>
<dbReference type="Pfam" id="PF00581">
    <property type="entry name" value="Rhodanese"/>
    <property type="match status" value="1"/>
</dbReference>
<dbReference type="PANTHER" id="PTHR43209:SF1">
    <property type="entry name" value="TRNA SULFURTRANSFERASE"/>
    <property type="match status" value="1"/>
</dbReference>
<dbReference type="InterPro" id="IPR049961">
    <property type="entry name" value="ThiI_N"/>
</dbReference>
<comment type="caution">
    <text evidence="11">Lacks conserved residue(s) required for the propagation of feature annotation.</text>
</comment>
<dbReference type="EC" id="2.8.1.4" evidence="11"/>
<dbReference type="CDD" id="cd00158">
    <property type="entry name" value="RHOD"/>
    <property type="match status" value="1"/>
</dbReference>
<dbReference type="SUPFAM" id="SSF52402">
    <property type="entry name" value="Adenine nucleotide alpha hydrolases-like"/>
    <property type="match status" value="1"/>
</dbReference>
<dbReference type="SMART" id="SM00981">
    <property type="entry name" value="THUMP"/>
    <property type="match status" value="1"/>
</dbReference>
<keyword evidence="9" id="KW-1015">Disulfide bond</keyword>
<dbReference type="InterPro" id="IPR026340">
    <property type="entry name" value="THII_Thiazole_biosynth_dom"/>
</dbReference>
<keyword evidence="8 11" id="KW-0784">Thiamine biosynthesis</keyword>
<evidence type="ECO:0000313" key="16">
    <source>
        <dbReference type="Proteomes" id="UP000184123"/>
    </source>
</evidence>
<dbReference type="PROSITE" id="PS51165">
    <property type="entry name" value="THUMP"/>
    <property type="match status" value="1"/>
</dbReference>
<dbReference type="InterPro" id="IPR050102">
    <property type="entry name" value="tRNA_sulfurtransferase_ThiI"/>
</dbReference>
<gene>
    <name evidence="11 14" type="primary">thiI</name>
    <name evidence="14" type="ORF">HCU01_25760</name>
    <name evidence="15" type="ORF">SAMN05660971_03152</name>
</gene>
<comment type="subcellular location">
    <subcellularLocation>
        <location evidence="1 11">Cytoplasm</location>
    </subcellularLocation>
</comment>
<dbReference type="InterPro" id="IPR014729">
    <property type="entry name" value="Rossmann-like_a/b/a_fold"/>
</dbReference>
<dbReference type="AlphaFoldDB" id="A0A1M7JGC5"/>
<dbReference type="SUPFAM" id="SSF143437">
    <property type="entry name" value="THUMP domain-like"/>
    <property type="match status" value="1"/>
</dbReference>
<dbReference type="InterPro" id="IPR003720">
    <property type="entry name" value="tRNA_STrfase"/>
</dbReference>
<evidence type="ECO:0000256" key="1">
    <source>
        <dbReference type="ARBA" id="ARBA00004496"/>
    </source>
</evidence>
<dbReference type="PANTHER" id="PTHR43209">
    <property type="entry name" value="TRNA SULFURTRANSFERASE"/>
    <property type="match status" value="1"/>
</dbReference>
<dbReference type="CDD" id="cd11716">
    <property type="entry name" value="THUMP_ThiI"/>
    <property type="match status" value="1"/>
</dbReference>
<accession>A0A1M7JGC5</accession>
<evidence type="ECO:0000256" key="4">
    <source>
        <dbReference type="ARBA" id="ARBA00022679"/>
    </source>
</evidence>
<name>A0A1M7JGC5_9GAMM</name>
<keyword evidence="6 11" id="KW-0067">ATP-binding</keyword>
<keyword evidence="4 11" id="KW-0808">Transferase</keyword>
<dbReference type="InterPro" id="IPR036873">
    <property type="entry name" value="Rhodanese-like_dom_sf"/>
</dbReference>
<evidence type="ECO:0000313" key="15">
    <source>
        <dbReference type="EMBL" id="SHM52092.1"/>
    </source>
</evidence>
<dbReference type="InterPro" id="IPR049962">
    <property type="entry name" value="THUMP_ThiI"/>
</dbReference>
<dbReference type="InterPro" id="IPR004114">
    <property type="entry name" value="THUMP_dom"/>
</dbReference>
<proteinExistence type="inferred from homology"/>
<dbReference type="EMBL" id="BJXU01000099">
    <property type="protein sequence ID" value="GEN24627.1"/>
    <property type="molecule type" value="Genomic_DNA"/>
</dbReference>
<dbReference type="NCBIfam" id="TIGR00342">
    <property type="entry name" value="tRNA uracil 4-sulfurtransferase ThiI"/>
    <property type="match status" value="1"/>
</dbReference>
<dbReference type="Gene3D" id="3.40.250.10">
    <property type="entry name" value="Rhodanese-like domain"/>
    <property type="match status" value="1"/>
</dbReference>
<keyword evidence="2 11" id="KW-0963">Cytoplasm</keyword>
<dbReference type="STRING" id="44933.SAMN05660971_03152"/>
<comment type="pathway">
    <text evidence="11">Cofactor biosynthesis; thiamine diphosphate biosynthesis.</text>
</comment>
<dbReference type="Proteomes" id="UP000321726">
    <property type="component" value="Unassembled WGS sequence"/>
</dbReference>
<dbReference type="GO" id="GO:0000049">
    <property type="term" value="F:tRNA binding"/>
    <property type="evidence" value="ECO:0007669"/>
    <property type="project" value="UniProtKB-UniRule"/>
</dbReference>
<dbReference type="RefSeq" id="WP_073436181.1">
    <property type="nucleotide sequence ID" value="NZ_BJXU01000099.1"/>
</dbReference>
<evidence type="ECO:0000256" key="8">
    <source>
        <dbReference type="ARBA" id="ARBA00022977"/>
    </source>
</evidence>
<reference evidence="14 17" key="2">
    <citation type="submission" date="2019-07" db="EMBL/GenBank/DDBJ databases">
        <title>Whole genome shotgun sequence of Halomonas cupida NBRC 102219.</title>
        <authorList>
            <person name="Hosoyama A."/>
            <person name="Uohara A."/>
            <person name="Ohji S."/>
            <person name="Ichikawa N."/>
        </authorList>
    </citation>
    <scope>NUCLEOTIDE SEQUENCE [LARGE SCALE GENOMIC DNA]</scope>
    <source>
        <strain evidence="14 17">NBRC 102219</strain>
    </source>
</reference>
<evidence type="ECO:0000313" key="17">
    <source>
        <dbReference type="Proteomes" id="UP000321726"/>
    </source>
</evidence>
<dbReference type="Proteomes" id="UP000184123">
    <property type="component" value="Unassembled WGS sequence"/>
</dbReference>
<evidence type="ECO:0000256" key="5">
    <source>
        <dbReference type="ARBA" id="ARBA00022741"/>
    </source>
</evidence>
<keyword evidence="10" id="KW-0676">Redox-active center</keyword>
<dbReference type="GO" id="GO:0002937">
    <property type="term" value="P:tRNA 4-thiouridine biosynthesis"/>
    <property type="evidence" value="ECO:0007669"/>
    <property type="project" value="TreeGrafter"/>
</dbReference>
<dbReference type="Gene3D" id="3.40.50.620">
    <property type="entry name" value="HUPs"/>
    <property type="match status" value="1"/>
</dbReference>
<feature type="binding site" evidence="11">
    <location>
        <position position="290"/>
    </location>
    <ligand>
        <name>ATP</name>
        <dbReference type="ChEBI" id="CHEBI:30616"/>
    </ligand>
</feature>